<organism evidence="1 2">
    <name type="scientific">Calocera cornea HHB12733</name>
    <dbReference type="NCBI Taxonomy" id="1353952"/>
    <lineage>
        <taxon>Eukaryota</taxon>
        <taxon>Fungi</taxon>
        <taxon>Dikarya</taxon>
        <taxon>Basidiomycota</taxon>
        <taxon>Agaricomycotina</taxon>
        <taxon>Dacrymycetes</taxon>
        <taxon>Dacrymycetales</taxon>
        <taxon>Dacrymycetaceae</taxon>
        <taxon>Calocera</taxon>
    </lineage>
</organism>
<proteinExistence type="predicted"/>
<protein>
    <submittedName>
        <fullName evidence="1">Uncharacterized protein</fullName>
    </submittedName>
</protein>
<name>A0A165JHP3_9BASI</name>
<sequence length="127" mass="13296">MGKLAFHIPFITDCGRGTQKGTLESRSHVAGPNGAKRALAAAVAFYGHTATSTYPGSEAGSYSAAAFPPCGGMTPYLILLPLSIVVVKKTVKIQKDLSDGCVINTNSGWSDLGIRGATHSIFRGRQE</sequence>
<dbReference type="Proteomes" id="UP000076842">
    <property type="component" value="Unassembled WGS sequence"/>
</dbReference>
<evidence type="ECO:0000313" key="2">
    <source>
        <dbReference type="Proteomes" id="UP000076842"/>
    </source>
</evidence>
<dbReference type="EMBL" id="KV423920">
    <property type="protein sequence ID" value="KZT61852.1"/>
    <property type="molecule type" value="Genomic_DNA"/>
</dbReference>
<accession>A0A165JHP3</accession>
<gene>
    <name evidence="1" type="ORF">CALCODRAFT_552914</name>
</gene>
<evidence type="ECO:0000313" key="1">
    <source>
        <dbReference type="EMBL" id="KZT61852.1"/>
    </source>
</evidence>
<dbReference type="AlphaFoldDB" id="A0A165JHP3"/>
<reference evidence="1 2" key="1">
    <citation type="journal article" date="2016" name="Mol. Biol. Evol.">
        <title>Comparative Genomics of Early-Diverging Mushroom-Forming Fungi Provides Insights into the Origins of Lignocellulose Decay Capabilities.</title>
        <authorList>
            <person name="Nagy L.G."/>
            <person name="Riley R."/>
            <person name="Tritt A."/>
            <person name="Adam C."/>
            <person name="Daum C."/>
            <person name="Floudas D."/>
            <person name="Sun H."/>
            <person name="Yadav J.S."/>
            <person name="Pangilinan J."/>
            <person name="Larsson K.H."/>
            <person name="Matsuura K."/>
            <person name="Barry K."/>
            <person name="Labutti K."/>
            <person name="Kuo R."/>
            <person name="Ohm R.A."/>
            <person name="Bhattacharya S.S."/>
            <person name="Shirouzu T."/>
            <person name="Yoshinaga Y."/>
            <person name="Martin F.M."/>
            <person name="Grigoriev I.V."/>
            <person name="Hibbett D.S."/>
        </authorList>
    </citation>
    <scope>NUCLEOTIDE SEQUENCE [LARGE SCALE GENOMIC DNA]</scope>
    <source>
        <strain evidence="1 2">HHB12733</strain>
    </source>
</reference>
<keyword evidence="2" id="KW-1185">Reference proteome</keyword>
<dbReference type="InParanoid" id="A0A165JHP3"/>